<proteinExistence type="predicted"/>
<organism evidence="2 3">
    <name type="scientific">Nonomuraea spiralis</name>
    <dbReference type="NCBI Taxonomy" id="46182"/>
    <lineage>
        <taxon>Bacteria</taxon>
        <taxon>Bacillati</taxon>
        <taxon>Actinomycetota</taxon>
        <taxon>Actinomycetes</taxon>
        <taxon>Streptosporangiales</taxon>
        <taxon>Streptosporangiaceae</taxon>
        <taxon>Nonomuraea</taxon>
    </lineage>
</organism>
<evidence type="ECO:0000256" key="1">
    <source>
        <dbReference type="SAM" id="MobiDB-lite"/>
    </source>
</evidence>
<gene>
    <name evidence="2" type="ORF">ACFFV7_34135</name>
</gene>
<keyword evidence="3" id="KW-1185">Reference proteome</keyword>
<evidence type="ECO:0008006" key="4">
    <source>
        <dbReference type="Google" id="ProtNLM"/>
    </source>
</evidence>
<evidence type="ECO:0000313" key="3">
    <source>
        <dbReference type="Proteomes" id="UP001589647"/>
    </source>
</evidence>
<accession>A0ABV5IP30</accession>
<evidence type="ECO:0000313" key="2">
    <source>
        <dbReference type="EMBL" id="MFB9206277.1"/>
    </source>
</evidence>
<dbReference type="Proteomes" id="UP001589647">
    <property type="component" value="Unassembled WGS sequence"/>
</dbReference>
<dbReference type="EMBL" id="JBHMEI010000036">
    <property type="protein sequence ID" value="MFB9206277.1"/>
    <property type="molecule type" value="Genomic_DNA"/>
</dbReference>
<protein>
    <recommendedName>
        <fullName evidence="4">DUF222 domain-containing protein</fullName>
    </recommendedName>
</protein>
<reference evidence="2 3" key="1">
    <citation type="submission" date="2024-09" db="EMBL/GenBank/DDBJ databases">
        <authorList>
            <person name="Sun Q."/>
            <person name="Mori K."/>
        </authorList>
    </citation>
    <scope>NUCLEOTIDE SEQUENCE [LARGE SCALE GENOMIC DNA]</scope>
    <source>
        <strain evidence="2 3">CCM 3426</strain>
    </source>
</reference>
<sequence>MTRFAVDHTRHALIATWGTGIGDIATTVAEQVPSSPDVLRLATSLTELSHACWRCYTHPSSAADQHGPNSVGWQRQAERDAFAAVIPALMAPIRPANGALTLYSTRVEEVAHRVGRTLHTINQARLASCVATDVTAELAAIENAELGDLAARAQQAVMLSREDASPLQVAQADSLLHQHPFGTESLFTKIDPTAAAIAAAHWLYAATTVSARHTGLHPMQTISEVDNIKAPAQESLTEVISAMGGGASPRHAVMPMIRNALHVAEGHLYGVTEAKNRIGVAEELIAQARTDHPELGLGPSTVYLPITPLNPARPALDLLENLLYGIRSCWLTFAQHADAPARREPNRPRRSHRHTEVFLSEVRKRAALDRSQLL</sequence>
<name>A0ABV5IP30_9ACTN</name>
<feature type="region of interest" description="Disordered" evidence="1">
    <location>
        <begin position="337"/>
        <end position="356"/>
    </location>
</feature>
<comment type="caution">
    <text evidence="2">The sequence shown here is derived from an EMBL/GenBank/DDBJ whole genome shotgun (WGS) entry which is preliminary data.</text>
</comment>
<dbReference type="RefSeq" id="WP_189652318.1">
    <property type="nucleotide sequence ID" value="NZ_BMRC01000026.1"/>
</dbReference>